<dbReference type="SUPFAM" id="SSF55729">
    <property type="entry name" value="Acyl-CoA N-acyltransferases (Nat)"/>
    <property type="match status" value="1"/>
</dbReference>
<evidence type="ECO:0000259" key="2">
    <source>
        <dbReference type="PROSITE" id="PS51186"/>
    </source>
</evidence>
<evidence type="ECO:0000256" key="1">
    <source>
        <dbReference type="SAM" id="MobiDB-lite"/>
    </source>
</evidence>
<comment type="caution">
    <text evidence="3">The sequence shown here is derived from an EMBL/GenBank/DDBJ whole genome shotgun (WGS) entry which is preliminary data.</text>
</comment>
<evidence type="ECO:0000313" key="3">
    <source>
        <dbReference type="EMBL" id="ORY14030.1"/>
    </source>
</evidence>
<sequence length="253" mass="27930">MASPSASTRDAFRSARLIYRAVDVEKDKALFNAINDDHVGFQNSNAGNVRLSGPADAERFLKHCAEDVLMCAVICLPEEPPAPTTTAATPTATSDSPEAAPSQQSLPIRSSGNSEPGASGTDAQHQNQSQPQVQGRAGVPIGQILLSGSSVRTTHHRNTEIGIDILPPFQGQGYGTEVILWALRIAFERFGLHRVVIRAFEYNEGAVRLYRRLGFKEEGRSRESLWFEGRWWDGFSFGMLEGEWRELRKEGKF</sequence>
<feature type="compositionally biased region" description="Polar residues" evidence="1">
    <location>
        <begin position="103"/>
        <end position="133"/>
    </location>
</feature>
<reference evidence="3 4" key="1">
    <citation type="submission" date="2016-07" db="EMBL/GenBank/DDBJ databases">
        <title>Pervasive Adenine N6-methylation of Active Genes in Fungi.</title>
        <authorList>
            <consortium name="DOE Joint Genome Institute"/>
            <person name="Mondo S.J."/>
            <person name="Dannebaum R.O."/>
            <person name="Kuo R.C."/>
            <person name="Labutti K."/>
            <person name="Haridas S."/>
            <person name="Kuo A."/>
            <person name="Salamov A."/>
            <person name="Ahrendt S.R."/>
            <person name="Lipzen A."/>
            <person name="Sullivan W."/>
            <person name="Andreopoulos W.B."/>
            <person name="Clum A."/>
            <person name="Lindquist E."/>
            <person name="Daum C."/>
            <person name="Ramamoorthy G.K."/>
            <person name="Gryganskyi A."/>
            <person name="Culley D."/>
            <person name="Magnuson J.K."/>
            <person name="James T.Y."/>
            <person name="O'Malley M.A."/>
            <person name="Stajich J.E."/>
            <person name="Spatafora J.W."/>
            <person name="Visel A."/>
            <person name="Grigoriev I.V."/>
        </authorList>
    </citation>
    <scope>NUCLEOTIDE SEQUENCE [LARGE SCALE GENOMIC DNA]</scope>
    <source>
        <strain evidence="3 4">CBS 115471</strain>
    </source>
</reference>
<organism evidence="3 4">
    <name type="scientific">Clohesyomyces aquaticus</name>
    <dbReference type="NCBI Taxonomy" id="1231657"/>
    <lineage>
        <taxon>Eukaryota</taxon>
        <taxon>Fungi</taxon>
        <taxon>Dikarya</taxon>
        <taxon>Ascomycota</taxon>
        <taxon>Pezizomycotina</taxon>
        <taxon>Dothideomycetes</taxon>
        <taxon>Pleosporomycetidae</taxon>
        <taxon>Pleosporales</taxon>
        <taxon>Lindgomycetaceae</taxon>
        <taxon>Clohesyomyces</taxon>
    </lineage>
</organism>
<dbReference type="InterPro" id="IPR016181">
    <property type="entry name" value="Acyl_CoA_acyltransferase"/>
</dbReference>
<dbReference type="PANTHER" id="PTHR43415:SF3">
    <property type="entry name" value="GNAT-FAMILY ACETYLTRANSFERASE"/>
    <property type="match status" value="1"/>
</dbReference>
<dbReference type="Proteomes" id="UP000193144">
    <property type="component" value="Unassembled WGS sequence"/>
</dbReference>
<dbReference type="PROSITE" id="PS51186">
    <property type="entry name" value="GNAT"/>
    <property type="match status" value="1"/>
</dbReference>
<feature type="domain" description="N-acetyltransferase" evidence="2">
    <location>
        <begin position="90"/>
        <end position="233"/>
    </location>
</feature>
<dbReference type="Pfam" id="PF13302">
    <property type="entry name" value="Acetyltransf_3"/>
    <property type="match status" value="1"/>
</dbReference>
<dbReference type="Gene3D" id="3.40.630.30">
    <property type="match status" value="1"/>
</dbReference>
<dbReference type="EMBL" id="MCFA01000036">
    <property type="protein sequence ID" value="ORY14030.1"/>
    <property type="molecule type" value="Genomic_DNA"/>
</dbReference>
<gene>
    <name evidence="3" type="ORF">BCR34DRAFT_561012</name>
</gene>
<keyword evidence="4" id="KW-1185">Reference proteome</keyword>
<feature type="compositionally biased region" description="Low complexity" evidence="1">
    <location>
        <begin position="84"/>
        <end position="102"/>
    </location>
</feature>
<dbReference type="CDD" id="cd04301">
    <property type="entry name" value="NAT_SF"/>
    <property type="match status" value="1"/>
</dbReference>
<keyword evidence="3" id="KW-0012">Acyltransferase</keyword>
<dbReference type="PANTHER" id="PTHR43415">
    <property type="entry name" value="SPERMIDINE N(1)-ACETYLTRANSFERASE"/>
    <property type="match status" value="1"/>
</dbReference>
<dbReference type="AlphaFoldDB" id="A0A1Y1ZV01"/>
<dbReference type="InterPro" id="IPR000182">
    <property type="entry name" value="GNAT_dom"/>
</dbReference>
<name>A0A1Y1ZV01_9PLEO</name>
<keyword evidence="3" id="KW-0808">Transferase</keyword>
<dbReference type="GO" id="GO:0016747">
    <property type="term" value="F:acyltransferase activity, transferring groups other than amino-acyl groups"/>
    <property type="evidence" value="ECO:0007669"/>
    <property type="project" value="InterPro"/>
</dbReference>
<feature type="region of interest" description="Disordered" evidence="1">
    <location>
        <begin position="82"/>
        <end position="135"/>
    </location>
</feature>
<dbReference type="OrthoDB" id="64477at2759"/>
<accession>A0A1Y1ZV01</accession>
<evidence type="ECO:0000313" key="4">
    <source>
        <dbReference type="Proteomes" id="UP000193144"/>
    </source>
</evidence>
<protein>
    <submittedName>
        <fullName evidence="3">Acyl-CoA N-acyltransferase</fullName>
    </submittedName>
</protein>
<proteinExistence type="predicted"/>